<name>A0A9X2EPV2_9GAMM</name>
<sequence>MQSNPDLEQPLLAKTFDVNCGYFSAVERIRQSLLWLSARGSRVMRMQVKEGRVLIEIHGPVNAGVPPQCLVFGGEDYRCVELYGCQVLWRHQKTNGELTNDS</sequence>
<dbReference type="AlphaFoldDB" id="A0A9X2EPV2"/>
<organism evidence="1 2">
    <name type="scientific">Microbulbifer okhotskensis</name>
    <dbReference type="NCBI Taxonomy" id="2926617"/>
    <lineage>
        <taxon>Bacteria</taxon>
        <taxon>Pseudomonadati</taxon>
        <taxon>Pseudomonadota</taxon>
        <taxon>Gammaproteobacteria</taxon>
        <taxon>Cellvibrionales</taxon>
        <taxon>Microbulbiferaceae</taxon>
        <taxon>Microbulbifer</taxon>
    </lineage>
</organism>
<evidence type="ECO:0000313" key="1">
    <source>
        <dbReference type="EMBL" id="MCO1336244.1"/>
    </source>
</evidence>
<proteinExistence type="predicted"/>
<comment type="caution">
    <text evidence="1">The sequence shown here is derived from an EMBL/GenBank/DDBJ whole genome shotgun (WGS) entry which is preliminary data.</text>
</comment>
<protein>
    <submittedName>
        <fullName evidence="1">Uncharacterized protein</fullName>
    </submittedName>
</protein>
<dbReference type="Proteomes" id="UP001139028">
    <property type="component" value="Unassembled WGS sequence"/>
</dbReference>
<accession>A0A9X2EPV2</accession>
<evidence type="ECO:0000313" key="2">
    <source>
        <dbReference type="Proteomes" id="UP001139028"/>
    </source>
</evidence>
<reference evidence="1" key="1">
    <citation type="journal article" date="2022" name="Arch. Microbiol.">
        <title>Microbulbifer okhotskensis sp. nov., isolated from a deep bottom sediment of the Okhotsk Sea.</title>
        <authorList>
            <person name="Romanenko L."/>
            <person name="Kurilenko V."/>
            <person name="Otstavnykh N."/>
            <person name="Velansky P."/>
            <person name="Isaeva M."/>
            <person name="Mikhailov V."/>
        </authorList>
    </citation>
    <scope>NUCLEOTIDE SEQUENCE</scope>
    <source>
        <strain evidence="1">OS29</strain>
    </source>
</reference>
<dbReference type="EMBL" id="JALBWM010000115">
    <property type="protein sequence ID" value="MCO1336244.1"/>
    <property type="molecule type" value="Genomic_DNA"/>
</dbReference>
<dbReference type="RefSeq" id="WP_252471784.1">
    <property type="nucleotide sequence ID" value="NZ_JALBWM010000115.1"/>
</dbReference>
<keyword evidence="2" id="KW-1185">Reference proteome</keyword>
<gene>
    <name evidence="1" type="ORF">MO867_18085</name>
</gene>